<dbReference type="AlphaFoldDB" id="A0A6P7GW43"/>
<protein>
    <submittedName>
        <fullName evidence="2">Uncharacterized protein LOC114343000</fullName>
    </submittedName>
</protein>
<keyword evidence="1" id="KW-0732">Signal</keyword>
<proteinExistence type="predicted"/>
<evidence type="ECO:0000256" key="1">
    <source>
        <dbReference type="SAM" id="SignalP"/>
    </source>
</evidence>
<reference evidence="2" key="1">
    <citation type="submission" date="2025-08" db="UniProtKB">
        <authorList>
            <consortium name="RefSeq"/>
        </authorList>
    </citation>
    <scope>IDENTIFICATION</scope>
    <source>
        <tissue evidence="2">Whole insect</tissue>
    </source>
</reference>
<accession>A0A6P7GW43</accession>
<name>A0A6P7GW43_DIAVI</name>
<sequence>MHIWFILVQLILIFYCCNCIKTEKDKDCIRKELKHKFCSSQYADVSQDICNLMPDHPGYFVELSQLSTLSQQSSLFPLTKSLRSHLTGPPKEGPYVDCCSTEPGCGPSDLEQKCMGNIKDGTWCDFIKSAEGIFVHKYGV</sequence>
<organism evidence="2">
    <name type="scientific">Diabrotica virgifera virgifera</name>
    <name type="common">western corn rootworm</name>
    <dbReference type="NCBI Taxonomy" id="50390"/>
    <lineage>
        <taxon>Eukaryota</taxon>
        <taxon>Metazoa</taxon>
        <taxon>Ecdysozoa</taxon>
        <taxon>Arthropoda</taxon>
        <taxon>Hexapoda</taxon>
        <taxon>Insecta</taxon>
        <taxon>Pterygota</taxon>
        <taxon>Neoptera</taxon>
        <taxon>Endopterygota</taxon>
        <taxon>Coleoptera</taxon>
        <taxon>Polyphaga</taxon>
        <taxon>Cucujiformia</taxon>
        <taxon>Chrysomeloidea</taxon>
        <taxon>Chrysomelidae</taxon>
        <taxon>Galerucinae</taxon>
        <taxon>Diabroticina</taxon>
        <taxon>Diabroticites</taxon>
        <taxon>Diabrotica</taxon>
    </lineage>
</organism>
<feature type="chain" id="PRO_5028177043" evidence="1">
    <location>
        <begin position="20"/>
        <end position="140"/>
    </location>
</feature>
<evidence type="ECO:0000313" key="2">
    <source>
        <dbReference type="RefSeq" id="XP_028149613.1"/>
    </source>
</evidence>
<gene>
    <name evidence="2" type="primary">LOC114343000</name>
</gene>
<dbReference type="InParanoid" id="A0A6P7GW43"/>
<dbReference type="RefSeq" id="XP_028149613.1">
    <property type="nucleotide sequence ID" value="XM_028293812.1"/>
</dbReference>
<feature type="signal peptide" evidence="1">
    <location>
        <begin position="1"/>
        <end position="19"/>
    </location>
</feature>